<evidence type="ECO:0000259" key="2">
    <source>
        <dbReference type="Pfam" id="PF13154"/>
    </source>
</evidence>
<feature type="compositionally biased region" description="Basic and acidic residues" evidence="1">
    <location>
        <begin position="336"/>
        <end position="347"/>
    </location>
</feature>
<dbReference type="HOGENOM" id="CLU_769225_0_0_9"/>
<dbReference type="Pfam" id="PF13154">
    <property type="entry name" value="DUF3991"/>
    <property type="match status" value="1"/>
</dbReference>
<accession>D4LCP9</accession>
<dbReference type="InterPro" id="IPR025054">
    <property type="entry name" value="DUF3991"/>
</dbReference>
<dbReference type="GeneID" id="83155995"/>
<dbReference type="PATRIC" id="fig|213810.4.peg.1156"/>
<dbReference type="RefSeq" id="WP_015558301.1">
    <property type="nucleotide sequence ID" value="NC_021039.1"/>
</dbReference>
<sequence>MNNDEFKQLSAAARRANLLDYFQNSGYTVEKKGAEYYIKEFSGLCVNPDRNLWFHHYSGKGGSSSIDCLVQVLGRDFKQAVFELTGKDITTVRSKEHTGEYKPQYTAPPKPDHSAPEKRELQMPEQSKNMRQLFAYMCQSRKIPAPIIEELVHAGLLYQSERMVTATTATGESKTYRNANAVFVHKDAAGKVVGGEIQGLNSFKRYKGIATGTGESAFIFHPVPAKDGKIHRAYIFESAIDLMSFYKFCDKKKMSGAVLVSMAGLKPTIPLKLQAEGVEIFSCVDNDDAGRRFEKENGFVRPKGVIEQLDKQGFKDWNELLVFKSSNLDAHLERQQPEPELLERTNQNERPNLALSRRMR</sequence>
<feature type="region of interest" description="Disordered" evidence="1">
    <location>
        <begin position="94"/>
        <end position="123"/>
    </location>
</feature>
<evidence type="ECO:0000313" key="4">
    <source>
        <dbReference type="Proteomes" id="UP000007054"/>
    </source>
</evidence>
<dbReference type="Proteomes" id="UP000007054">
    <property type="component" value="Chromosome"/>
</dbReference>
<dbReference type="BioCyc" id="RCHA213810:RUM_RS06095-MONOMER"/>
<dbReference type="STRING" id="213810.RUM_12620"/>
<organism evidence="3 4">
    <name type="scientific">Ruminococcus champanellensis (strain DSM 18848 / JCM 17042 / KCTC 15320 / 18P13)</name>
    <dbReference type="NCBI Taxonomy" id="213810"/>
    <lineage>
        <taxon>Bacteria</taxon>
        <taxon>Bacillati</taxon>
        <taxon>Bacillota</taxon>
        <taxon>Clostridia</taxon>
        <taxon>Eubacteriales</taxon>
        <taxon>Oscillospiraceae</taxon>
        <taxon>Ruminococcus</taxon>
    </lineage>
</organism>
<protein>
    <recommendedName>
        <fullName evidence="2">DUF3991 domain-containing protein</fullName>
    </recommendedName>
</protein>
<feature type="region of interest" description="Disordered" evidence="1">
    <location>
        <begin position="336"/>
        <end position="360"/>
    </location>
</feature>
<dbReference type="Pfam" id="PF13155">
    <property type="entry name" value="Toprim_2"/>
    <property type="match status" value="1"/>
</dbReference>
<dbReference type="Gene3D" id="3.40.1360.10">
    <property type="match status" value="1"/>
</dbReference>
<dbReference type="EMBL" id="FP929052">
    <property type="protein sequence ID" value="CBL17394.1"/>
    <property type="molecule type" value="Genomic_DNA"/>
</dbReference>
<proteinExistence type="predicted"/>
<reference evidence="3" key="1">
    <citation type="submission" date="2010-03" db="EMBL/GenBank/DDBJ databases">
        <title>The genome sequence of Ruminococcus sp. 18P13.</title>
        <authorList>
            <consortium name="metaHIT consortium -- http://www.metahit.eu/"/>
            <person name="Pajon A."/>
            <person name="Turner K."/>
            <person name="Parkhill J."/>
            <person name="Bernalier A."/>
        </authorList>
    </citation>
    <scope>NUCLEOTIDE SEQUENCE [LARGE SCALE GENOMIC DNA]</scope>
    <source>
        <strain evidence="3">Type strain: 18P13</strain>
    </source>
</reference>
<evidence type="ECO:0000313" key="3">
    <source>
        <dbReference type="EMBL" id="CBL17394.1"/>
    </source>
</evidence>
<keyword evidence="4" id="KW-1185">Reference proteome</keyword>
<dbReference type="KEGG" id="rch:RUM_12620"/>
<dbReference type="SUPFAM" id="SSF57783">
    <property type="entry name" value="Zinc beta-ribbon"/>
    <property type="match status" value="1"/>
</dbReference>
<gene>
    <name evidence="3" type="ordered locus">RUM_12620</name>
</gene>
<name>D4LCP9_RUMC1</name>
<dbReference type="AlphaFoldDB" id="D4LCP9"/>
<reference evidence="3" key="2">
    <citation type="submission" date="2010-03" db="EMBL/GenBank/DDBJ databases">
        <authorList>
            <person name="Pajon A."/>
        </authorList>
    </citation>
    <scope>NUCLEOTIDE SEQUENCE</scope>
    <source>
        <strain evidence="3">Type strain: 18P13</strain>
    </source>
</reference>
<feature type="compositionally biased region" description="Basic and acidic residues" evidence="1">
    <location>
        <begin position="110"/>
        <end position="122"/>
    </location>
</feature>
<evidence type="ECO:0000256" key="1">
    <source>
        <dbReference type="SAM" id="MobiDB-lite"/>
    </source>
</evidence>
<feature type="domain" description="DUF3991" evidence="2">
    <location>
        <begin position="135"/>
        <end position="222"/>
    </location>
</feature>